<dbReference type="SUPFAM" id="SSF69118">
    <property type="entry name" value="AhpD-like"/>
    <property type="match status" value="2"/>
</dbReference>
<gene>
    <name evidence="3" type="ORF">JJL56_18730</name>
</gene>
<feature type="domain" description="Carboxymuconolactone decarboxylase-like" evidence="2">
    <location>
        <begin position="329"/>
        <end position="416"/>
    </location>
</feature>
<dbReference type="EMBL" id="JAEPIV010000010">
    <property type="protein sequence ID" value="MBK4720903.1"/>
    <property type="molecule type" value="Genomic_DNA"/>
</dbReference>
<evidence type="ECO:0000259" key="2">
    <source>
        <dbReference type="Pfam" id="PF02627"/>
    </source>
</evidence>
<evidence type="ECO:0000256" key="1">
    <source>
        <dbReference type="SAM" id="MobiDB-lite"/>
    </source>
</evidence>
<dbReference type="RefSeq" id="WP_200485897.1">
    <property type="nucleotide sequence ID" value="NZ_JAEPIV010000010.1"/>
</dbReference>
<evidence type="ECO:0000313" key="4">
    <source>
        <dbReference type="Proteomes" id="UP000654452"/>
    </source>
</evidence>
<sequence length="423" mass="45607">MPMTEHVSSPETEYNQAPAERFRRGMLLLQHIGGPDFDGPINRLSRLSKDMARFTVEYPYGDVLSRPGLDLRLRQICTISALLAQASLQPQLKFHMEGLLNVGGTPDDLVELLFLSTAMLGFPIAIDSIGIVRDIFTERGLAFAPKEPDDGDGTDRYRRGLGTFRDLMGMDPSAFSAAFASISPELAQWSLEFVFGDVMARHGLTNEDKHLAIISMLGATGNRSELMRLHLRAAVAGGVTLPTLAEAIMQLSVYAGFPAALNGFALLGAVVEDPPDQHPTTADLHPTPVAEDTGSESRRLRRNRGLTALAATSSASGEAVVHSFDDVAPEIGGLIVEFCYGDIFHRSGIDAKTRELTACAALAARGAATDVTPLRVHIRAAIKAGARKDEIVETLLNMLPYSGYPAIRQAMILAAEEFAAIQP</sequence>
<protein>
    <submittedName>
        <fullName evidence="3">Carboxymuconolactone decarboxylase family protein</fullName>
    </submittedName>
</protein>
<accession>A0ABS1I1F0</accession>
<dbReference type="PANTHER" id="PTHR33570">
    <property type="entry name" value="4-CARBOXYMUCONOLACTONE DECARBOXYLASE FAMILY PROTEIN"/>
    <property type="match status" value="1"/>
</dbReference>
<dbReference type="InterPro" id="IPR003779">
    <property type="entry name" value="CMD-like"/>
</dbReference>
<dbReference type="Pfam" id="PF02627">
    <property type="entry name" value="CMD"/>
    <property type="match status" value="3"/>
</dbReference>
<dbReference type="InterPro" id="IPR029032">
    <property type="entry name" value="AhpD-like"/>
</dbReference>
<keyword evidence="4" id="KW-1185">Reference proteome</keyword>
<dbReference type="PANTHER" id="PTHR33570:SF10">
    <property type="entry name" value="GAMMA-CARBOXYMUCONOLACTONE DECARBOXYLASE"/>
    <property type="match status" value="1"/>
</dbReference>
<feature type="domain" description="Carboxymuconolactone decarboxylase-like" evidence="2">
    <location>
        <begin position="184"/>
        <end position="267"/>
    </location>
</feature>
<dbReference type="InterPro" id="IPR052512">
    <property type="entry name" value="4CMD/NDH-1_regulator"/>
</dbReference>
<dbReference type="Proteomes" id="UP000654452">
    <property type="component" value="Unassembled WGS sequence"/>
</dbReference>
<comment type="caution">
    <text evidence="3">The sequence shown here is derived from an EMBL/GenBank/DDBJ whole genome shotgun (WGS) entry which is preliminary data.</text>
</comment>
<reference evidence="3 4" key="1">
    <citation type="submission" date="2021-01" db="EMBL/GenBank/DDBJ databases">
        <title>Azospirillum sp. YIM DDC1 draft genome.</title>
        <authorList>
            <person name="Wang Y.-X."/>
        </authorList>
    </citation>
    <scope>NUCLEOTIDE SEQUENCE [LARGE SCALE GENOMIC DNA]</scope>
    <source>
        <strain evidence="3 4">YIM DDC1</strain>
    </source>
</reference>
<evidence type="ECO:0000313" key="3">
    <source>
        <dbReference type="EMBL" id="MBK4720903.1"/>
    </source>
</evidence>
<feature type="domain" description="Carboxymuconolactone decarboxylase-like" evidence="2">
    <location>
        <begin position="50"/>
        <end position="133"/>
    </location>
</feature>
<organism evidence="3 4">
    <name type="scientific">Azospirillum aestuarii</name>
    <dbReference type="NCBI Taxonomy" id="2802052"/>
    <lineage>
        <taxon>Bacteria</taxon>
        <taxon>Pseudomonadati</taxon>
        <taxon>Pseudomonadota</taxon>
        <taxon>Alphaproteobacteria</taxon>
        <taxon>Rhodospirillales</taxon>
        <taxon>Azospirillaceae</taxon>
        <taxon>Azospirillum</taxon>
    </lineage>
</organism>
<name>A0ABS1I1F0_9PROT</name>
<feature type="region of interest" description="Disordered" evidence="1">
    <location>
        <begin position="275"/>
        <end position="298"/>
    </location>
</feature>
<proteinExistence type="predicted"/>
<dbReference type="Gene3D" id="1.20.1290.10">
    <property type="entry name" value="AhpD-like"/>
    <property type="match status" value="3"/>
</dbReference>